<feature type="compositionally biased region" description="Low complexity" evidence="1">
    <location>
        <begin position="172"/>
        <end position="183"/>
    </location>
</feature>
<proteinExistence type="predicted"/>
<evidence type="ECO:0000313" key="3">
    <source>
        <dbReference type="EMBL" id="AAM94558.1"/>
    </source>
</evidence>
<reference evidence="2" key="4">
    <citation type="submission" date="2005-04" db="EMBL/GenBank/DDBJ databases">
        <title>Oryza sativa chromosome 10 BAC OSJNBb0011A08 genomic sequence.</title>
        <authorList>
            <person name="Buell C.R."/>
            <person name="Yuan Q."/>
            <person name="Ouyang S."/>
            <person name="Moffat K.S."/>
            <person name="Hill J.N."/>
            <person name="Gansberger K."/>
            <person name="Brenner M."/>
            <person name="Burgess S."/>
            <person name="Hance M."/>
            <person name="Shvartsbeyn M."/>
            <person name="Tsitrin T."/>
            <person name="Riggs F."/>
            <person name="Hsiao J."/>
            <person name="Zismann V."/>
            <person name="Blunt S."/>
            <person name="Pai G."/>
            <person name="VanAken S.E."/>
            <person name="Utterback T.R."/>
            <person name="Feldblyum T.V."/>
            <person name="Quackenbush J."/>
            <person name="Salzberg S.L."/>
            <person name="White O."/>
            <person name="Fraser C.M."/>
        </authorList>
    </citation>
    <scope>NUCLEOTIDE SEQUENCE</scope>
</reference>
<sequence length="192" mass="19819">MLAALFSSSFSSLPRWGWPAAGCWIHAPVVPAPSVAATPEAGAASTSASASTSTSFSPGAAVKRVIGSHYGFLGLTNASLNGNATNRFVGVELDAVKQRVCVAASLSSPSQTPLSDPRADDPPSMNATESLKNQHCVPHLELGELIRPCRVPGAGLRRQQHPIHYCRHHCGSSASAASPASAAGDVLRREAS</sequence>
<protein>
    <submittedName>
        <fullName evidence="3">Uncharacterized protein</fullName>
    </submittedName>
</protein>
<dbReference type="AlphaFoldDB" id="Q7G798"/>
<accession>Q7G798</accession>
<evidence type="ECO:0000313" key="4">
    <source>
        <dbReference type="Proteomes" id="UP000000763"/>
    </source>
</evidence>
<evidence type="ECO:0000256" key="1">
    <source>
        <dbReference type="SAM" id="MobiDB-lite"/>
    </source>
</evidence>
<reference evidence="3" key="1">
    <citation type="submission" date="2003-06" db="EMBL/GenBank/DDBJ databases">
        <authorList>
            <person name="Buell R."/>
        </authorList>
    </citation>
    <scope>NUCLEOTIDE SEQUENCE</scope>
</reference>
<feature type="region of interest" description="Disordered" evidence="1">
    <location>
        <begin position="171"/>
        <end position="192"/>
    </location>
</feature>
<reference evidence="4" key="5">
    <citation type="journal article" date="2008" name="Nucleic Acids Res.">
        <title>The rice annotation project database (RAP-DB): 2008 update.</title>
        <authorList>
            <consortium name="The rice annotation project (RAP)"/>
        </authorList>
    </citation>
    <scope>GENOME REANNOTATION</scope>
    <source>
        <strain evidence="4">cv. Nipponbare</strain>
    </source>
</reference>
<evidence type="ECO:0000313" key="2">
    <source>
        <dbReference type="EMBL" id="AAK54288.1"/>
    </source>
</evidence>
<gene>
    <name evidence="3" type="primary">OSJNBa0013H08.10</name>
    <name evidence="2" type="ORF">OSJNBb0011A08.5</name>
</gene>
<reference evidence="4" key="2">
    <citation type="journal article" date="2005" name="Nature">
        <title>The map-based sequence of the rice genome.</title>
        <authorList>
            <consortium name="International rice genome sequencing project (IRGSP)"/>
            <person name="Matsumoto T."/>
            <person name="Wu J."/>
            <person name="Kanamori H."/>
            <person name="Katayose Y."/>
            <person name="Fujisawa M."/>
            <person name="Namiki N."/>
            <person name="Mizuno H."/>
            <person name="Yamamoto K."/>
            <person name="Antonio B.A."/>
            <person name="Baba T."/>
            <person name="Sakata K."/>
            <person name="Nagamura Y."/>
            <person name="Aoki H."/>
            <person name="Arikawa K."/>
            <person name="Arita K."/>
            <person name="Bito T."/>
            <person name="Chiden Y."/>
            <person name="Fujitsuka N."/>
            <person name="Fukunaka R."/>
            <person name="Hamada M."/>
            <person name="Harada C."/>
            <person name="Hayashi A."/>
            <person name="Hijishita S."/>
            <person name="Honda M."/>
            <person name="Hosokawa S."/>
            <person name="Ichikawa Y."/>
            <person name="Idonuma A."/>
            <person name="Iijima M."/>
            <person name="Ikeda M."/>
            <person name="Ikeno M."/>
            <person name="Ito K."/>
            <person name="Ito S."/>
            <person name="Ito T."/>
            <person name="Ito Y."/>
            <person name="Ito Y."/>
            <person name="Iwabuchi A."/>
            <person name="Kamiya K."/>
            <person name="Karasawa W."/>
            <person name="Kurita K."/>
            <person name="Katagiri S."/>
            <person name="Kikuta A."/>
            <person name="Kobayashi H."/>
            <person name="Kobayashi N."/>
            <person name="Machita K."/>
            <person name="Maehara T."/>
            <person name="Masukawa M."/>
            <person name="Mizubayashi T."/>
            <person name="Mukai Y."/>
            <person name="Nagasaki H."/>
            <person name="Nagata Y."/>
            <person name="Naito S."/>
            <person name="Nakashima M."/>
            <person name="Nakama Y."/>
            <person name="Nakamichi Y."/>
            <person name="Nakamura M."/>
            <person name="Meguro A."/>
            <person name="Negishi M."/>
            <person name="Ohta I."/>
            <person name="Ohta T."/>
            <person name="Okamoto M."/>
            <person name="Ono N."/>
            <person name="Saji S."/>
            <person name="Sakaguchi M."/>
            <person name="Sakai K."/>
            <person name="Shibata M."/>
            <person name="Shimokawa T."/>
            <person name="Song J."/>
            <person name="Takazaki Y."/>
            <person name="Terasawa K."/>
            <person name="Tsugane M."/>
            <person name="Tsuji K."/>
            <person name="Ueda S."/>
            <person name="Waki K."/>
            <person name="Yamagata H."/>
            <person name="Yamamoto M."/>
            <person name="Yamamoto S."/>
            <person name="Yamane H."/>
            <person name="Yoshiki S."/>
            <person name="Yoshihara R."/>
            <person name="Yukawa K."/>
            <person name="Zhong H."/>
            <person name="Yano M."/>
            <person name="Yuan Q."/>
            <person name="Ouyang S."/>
            <person name="Liu J."/>
            <person name="Jones K.M."/>
            <person name="Gansberger K."/>
            <person name="Moffat K."/>
            <person name="Hill J."/>
            <person name="Bera J."/>
            <person name="Fadrosh D."/>
            <person name="Jin S."/>
            <person name="Johri S."/>
            <person name="Kim M."/>
            <person name="Overton L."/>
            <person name="Reardon M."/>
            <person name="Tsitrin T."/>
            <person name="Vuong H."/>
            <person name="Weaver B."/>
            <person name="Ciecko A."/>
            <person name="Tallon L."/>
            <person name="Jackson J."/>
            <person name="Pai G."/>
            <person name="Aken S.V."/>
            <person name="Utterback T."/>
            <person name="Reidmuller S."/>
            <person name="Feldblyum T."/>
            <person name="Hsiao J."/>
            <person name="Zismann V."/>
            <person name="Iobst S."/>
            <person name="de Vazeille A.R."/>
            <person name="Buell C.R."/>
            <person name="Ying K."/>
            <person name="Li Y."/>
            <person name="Lu T."/>
            <person name="Huang Y."/>
            <person name="Zhao Q."/>
            <person name="Feng Q."/>
            <person name="Zhang L."/>
            <person name="Zhu J."/>
            <person name="Weng Q."/>
            <person name="Mu J."/>
            <person name="Lu Y."/>
            <person name="Fan D."/>
            <person name="Liu Y."/>
            <person name="Guan J."/>
            <person name="Zhang Y."/>
            <person name="Yu S."/>
            <person name="Liu X."/>
            <person name="Zhang Y."/>
            <person name="Hong G."/>
            <person name="Han B."/>
            <person name="Choisne N."/>
            <person name="Demange N."/>
            <person name="Orjeda G."/>
            <person name="Samain S."/>
            <person name="Cattolico L."/>
            <person name="Pelletier E."/>
            <person name="Couloux A."/>
            <person name="Segurens B."/>
            <person name="Wincker P."/>
            <person name="D'Hont A."/>
            <person name="Scarpelli C."/>
            <person name="Weissenbach J."/>
            <person name="Salanoubat M."/>
            <person name="Quetier F."/>
            <person name="Yu Y."/>
            <person name="Kim H.R."/>
            <person name="Rambo T."/>
            <person name="Currie J."/>
            <person name="Collura K."/>
            <person name="Luo M."/>
            <person name="Yang T."/>
            <person name="Ammiraju J.S.S."/>
            <person name="Engler F."/>
            <person name="Soderlund C."/>
            <person name="Wing R.A."/>
            <person name="Palmer L.E."/>
            <person name="de la Bastide M."/>
            <person name="Spiegel L."/>
            <person name="Nascimento L."/>
            <person name="Zutavern T."/>
            <person name="O'Shaughnessy A."/>
            <person name="Dike S."/>
            <person name="Dedhia N."/>
            <person name="Preston R."/>
            <person name="Balija V."/>
            <person name="McCombie W.R."/>
            <person name="Chow T."/>
            <person name="Chen H."/>
            <person name="Chung M."/>
            <person name="Chen C."/>
            <person name="Shaw J."/>
            <person name="Wu H."/>
            <person name="Hsiao K."/>
            <person name="Chao Y."/>
            <person name="Chu M."/>
            <person name="Cheng C."/>
            <person name="Hour A."/>
            <person name="Lee P."/>
            <person name="Lin S."/>
            <person name="Lin Y."/>
            <person name="Liou J."/>
            <person name="Liu S."/>
            <person name="Hsing Y."/>
            <person name="Raghuvanshi S."/>
            <person name="Mohanty A."/>
            <person name="Bharti A.K."/>
            <person name="Gaur A."/>
            <person name="Gupta V."/>
            <person name="Kumar D."/>
            <person name="Ravi V."/>
            <person name="Vij S."/>
            <person name="Kapur A."/>
            <person name="Khurana P."/>
            <person name="Khurana P."/>
            <person name="Khurana J.P."/>
            <person name="Tyagi A.K."/>
            <person name="Gaikwad K."/>
            <person name="Singh A."/>
            <person name="Dalal V."/>
            <person name="Srivastava S."/>
            <person name="Dixit A."/>
            <person name="Pal A.K."/>
            <person name="Ghazi I.A."/>
            <person name="Yadav M."/>
            <person name="Pandit A."/>
            <person name="Bhargava A."/>
            <person name="Sureshbabu K."/>
            <person name="Batra K."/>
            <person name="Sharma T.R."/>
            <person name="Mohapatra T."/>
            <person name="Singh N.K."/>
            <person name="Messing J."/>
            <person name="Nelson A.B."/>
            <person name="Fuks G."/>
            <person name="Kavchok S."/>
            <person name="Keizer G."/>
            <person name="Linton E."/>
            <person name="Llaca V."/>
            <person name="Song R."/>
            <person name="Tanyolac B."/>
            <person name="Young S."/>
            <person name="Ho-Il K."/>
            <person name="Hahn J.H."/>
            <person name="Sangsakoo G."/>
            <person name="Vanavichit A."/>
            <person name="de Mattos Luiz.A.T."/>
            <person name="Zimmer P.D."/>
            <person name="Malone G."/>
            <person name="Dellagostin O."/>
            <person name="de Oliveira A.C."/>
            <person name="Bevan M."/>
            <person name="Bancroft I."/>
            <person name="Minx P."/>
            <person name="Cordum H."/>
            <person name="Wilson R."/>
            <person name="Cheng Z."/>
            <person name="Jin W."/>
            <person name="Jiang J."/>
            <person name="Leong S.A."/>
            <person name="Iwama H."/>
            <person name="Gojobori T."/>
            <person name="Itoh T."/>
            <person name="Niimura Y."/>
            <person name="Fujii Y."/>
            <person name="Habara T."/>
            <person name="Sakai H."/>
            <person name="Sato Y."/>
            <person name="Wilson G."/>
            <person name="Kumar K."/>
            <person name="McCouch S."/>
            <person name="Juretic N."/>
            <person name="Hoen D."/>
            <person name="Wright S."/>
            <person name="Bruskiewich R."/>
            <person name="Bureau T."/>
            <person name="Miyao A."/>
            <person name="Hirochika H."/>
            <person name="Nishikawa T."/>
            <person name="Kadowaki K."/>
            <person name="Sugiura M."/>
            <person name="Burr B."/>
            <person name="Sasaki T."/>
        </authorList>
    </citation>
    <scope>NUCLEOTIDE SEQUENCE [LARGE SCALE GENOMIC DNA]</scope>
    <source>
        <strain evidence="4">cv. Nipponbare</strain>
    </source>
</reference>
<dbReference type="Proteomes" id="UP000000763">
    <property type="component" value="Chromosome 10"/>
</dbReference>
<organism evidence="3 4">
    <name type="scientific">Oryza sativa subsp. japonica</name>
    <name type="common">Rice</name>
    <dbReference type="NCBI Taxonomy" id="39947"/>
    <lineage>
        <taxon>Eukaryota</taxon>
        <taxon>Viridiplantae</taxon>
        <taxon>Streptophyta</taxon>
        <taxon>Embryophyta</taxon>
        <taxon>Tracheophyta</taxon>
        <taxon>Spermatophyta</taxon>
        <taxon>Magnoliopsida</taxon>
        <taxon>Liliopsida</taxon>
        <taxon>Poales</taxon>
        <taxon>Poaceae</taxon>
        <taxon>BOP clade</taxon>
        <taxon>Oryzoideae</taxon>
        <taxon>Oryzeae</taxon>
        <taxon>Oryzinae</taxon>
        <taxon>Oryza</taxon>
        <taxon>Oryza sativa</taxon>
    </lineage>
</organism>
<dbReference type="EMBL" id="AC096781">
    <property type="protein sequence ID" value="AAM94558.1"/>
    <property type="molecule type" value="Genomic_DNA"/>
</dbReference>
<reference evidence="3" key="3">
    <citation type="submission" date="2005-04" db="EMBL/GenBank/DDBJ databases">
        <title>Oryza sativa chromosome 10 BAC OSJNBa0013H08 genomic sequence.</title>
        <authorList>
            <person name="Buell C.R."/>
            <person name="Yuan Q."/>
            <person name="Ouyang S."/>
            <person name="Liu J."/>
            <person name="Gansberger K."/>
            <person name="Kim M.M."/>
            <person name="Overton II L.L."/>
            <person name="Bera J.J."/>
            <person name="Tsitrin T."/>
            <person name="Krol M.I."/>
            <person name="Jarrahi B.B."/>
            <person name="Jin S.S."/>
            <person name="Koo H."/>
            <person name="Zismann V."/>
            <person name="Hsiao J."/>
            <person name="Blunt S."/>
            <person name="Vanaken S.S."/>
            <person name="Utterback T.T."/>
            <person name="Feldblyum T.V."/>
            <person name="Yang Q.Q."/>
            <person name="Haas B.J."/>
            <person name="Suh B.B."/>
            <person name="Peterson J.J."/>
            <person name="Quackenbush J."/>
            <person name="White O."/>
            <person name="Salzberg S.L."/>
            <person name="Fraser C.M."/>
        </authorList>
    </citation>
    <scope>NUCLEOTIDE SEQUENCE</scope>
</reference>
<name>Q7G798_ORYSJ</name>
<feature type="region of interest" description="Disordered" evidence="1">
    <location>
        <begin position="107"/>
        <end position="128"/>
    </location>
</feature>
<dbReference type="EMBL" id="AC034258">
    <property type="protein sequence ID" value="AAK54288.1"/>
    <property type="molecule type" value="Genomic_DNA"/>
</dbReference>